<keyword evidence="1" id="KW-0472">Membrane</keyword>
<evidence type="ECO:0000313" key="3">
    <source>
        <dbReference type="Proteomes" id="UP000019140"/>
    </source>
</evidence>
<reference evidence="2 3" key="1">
    <citation type="journal article" date="2014" name="Nature">
        <title>An environmental bacterial taxon with a large and distinct metabolic repertoire.</title>
        <authorList>
            <person name="Wilson M.C."/>
            <person name="Mori T."/>
            <person name="Ruckert C."/>
            <person name="Uria A.R."/>
            <person name="Helf M.J."/>
            <person name="Takada K."/>
            <person name="Gernert C."/>
            <person name="Steffens U.A."/>
            <person name="Heycke N."/>
            <person name="Schmitt S."/>
            <person name="Rinke C."/>
            <person name="Helfrich E.J."/>
            <person name="Brachmann A.O."/>
            <person name="Gurgui C."/>
            <person name="Wakimoto T."/>
            <person name="Kracht M."/>
            <person name="Crusemann M."/>
            <person name="Hentschel U."/>
            <person name="Abe I."/>
            <person name="Matsunaga S."/>
            <person name="Kalinowski J."/>
            <person name="Takeyama H."/>
            <person name="Piel J."/>
        </authorList>
    </citation>
    <scope>NUCLEOTIDE SEQUENCE [LARGE SCALE GENOMIC DNA]</scope>
    <source>
        <strain evidence="3">TSY2</strain>
    </source>
</reference>
<protein>
    <submittedName>
        <fullName evidence="2">Uncharacterized protein</fullName>
    </submittedName>
</protein>
<comment type="caution">
    <text evidence="2">The sequence shown here is derived from an EMBL/GenBank/DDBJ whole genome shotgun (WGS) entry which is preliminary data.</text>
</comment>
<dbReference type="InterPro" id="IPR027417">
    <property type="entry name" value="P-loop_NTPase"/>
</dbReference>
<proteinExistence type="predicted"/>
<dbReference type="Proteomes" id="UP000019140">
    <property type="component" value="Unassembled WGS sequence"/>
</dbReference>
<gene>
    <name evidence="2" type="ORF">ETSY2_24120</name>
</gene>
<feature type="transmembrane region" description="Helical" evidence="1">
    <location>
        <begin position="154"/>
        <end position="178"/>
    </location>
</feature>
<evidence type="ECO:0000256" key="1">
    <source>
        <dbReference type="SAM" id="Phobius"/>
    </source>
</evidence>
<keyword evidence="1" id="KW-1133">Transmembrane helix</keyword>
<sequence length="452" mass="50774">MDRKMWAMISNLFSPFDPVPPSLLDEWFVERPDRRIERLVSLLSPDKLPGQHILVGQPASGKSSELTKLASELRKQYDALVIRFDMTDNTDVERANPVEVIFLMGAAIFKAAAAELSDRRQPNRQLLENLKSGLETLVHTHTANKKFEVNLDKLLAGLIVFGGAALAGPIGAAAGFTISSGTSKTVQTLAQRFIPFRFTSGTNTQVVRRLEVEPDVEAMIDGLNAIIDDVTQRAEQPLVLLVDGLDKLRDPDIISLNFLEKQFLSGPNCSVLYTGPLDLLYSPQFGSVRARFRIVPYSHVKLYDRHHPNAVAPDAYDVMRQVVYRRLESEQFEPEAIIVPDVLHLLIKGSGGVMRDLIRLMQSATLEAELAGKDRIEEREAKRVLNELRRQLMAQLTPDYHEVLQHVRETHQRAGGDEGEKCDLMLRNDIVLGYVNDDIWFDAHAALTPEPW</sequence>
<dbReference type="AlphaFoldDB" id="W4M6H2"/>
<dbReference type="SUPFAM" id="SSF52540">
    <property type="entry name" value="P-loop containing nucleoside triphosphate hydrolases"/>
    <property type="match status" value="1"/>
</dbReference>
<organism evidence="2 3">
    <name type="scientific">Candidatus Entotheonella gemina</name>
    <dbReference type="NCBI Taxonomy" id="1429439"/>
    <lineage>
        <taxon>Bacteria</taxon>
        <taxon>Pseudomonadati</taxon>
        <taxon>Nitrospinota/Tectimicrobiota group</taxon>
        <taxon>Candidatus Tectimicrobiota</taxon>
        <taxon>Candidatus Entotheonellia</taxon>
        <taxon>Candidatus Entotheonellales</taxon>
        <taxon>Candidatus Entotheonellaceae</taxon>
        <taxon>Candidatus Entotheonella</taxon>
    </lineage>
</organism>
<evidence type="ECO:0000313" key="2">
    <source>
        <dbReference type="EMBL" id="ETX05242.1"/>
    </source>
</evidence>
<accession>W4M6H2</accession>
<keyword evidence="1" id="KW-0812">Transmembrane</keyword>
<dbReference type="HOGENOM" id="CLU_041246_2_0_7"/>
<name>W4M6H2_9BACT</name>
<dbReference type="EMBL" id="AZHX01001006">
    <property type="protein sequence ID" value="ETX05242.1"/>
    <property type="molecule type" value="Genomic_DNA"/>
</dbReference>
<keyword evidence="3" id="KW-1185">Reference proteome</keyword>